<proteinExistence type="predicted"/>
<dbReference type="GeneID" id="28996841"/>
<protein>
    <submittedName>
        <fullName evidence="1">Uncharacterized protein</fullName>
    </submittedName>
</protein>
<organism evidence="1 2">
    <name type="scientific">Phycomyces blakesleeanus (strain ATCC 8743b / DSM 1359 / FGSC 10004 / NBRC 33097 / NRRL 1555)</name>
    <dbReference type="NCBI Taxonomy" id="763407"/>
    <lineage>
        <taxon>Eukaryota</taxon>
        <taxon>Fungi</taxon>
        <taxon>Fungi incertae sedis</taxon>
        <taxon>Mucoromycota</taxon>
        <taxon>Mucoromycotina</taxon>
        <taxon>Mucoromycetes</taxon>
        <taxon>Mucorales</taxon>
        <taxon>Phycomycetaceae</taxon>
        <taxon>Phycomyces</taxon>
    </lineage>
</organism>
<dbReference type="AlphaFoldDB" id="A0A162NDW4"/>
<dbReference type="EMBL" id="KV440981">
    <property type="protein sequence ID" value="OAD73408.1"/>
    <property type="molecule type" value="Genomic_DNA"/>
</dbReference>
<dbReference type="VEuPathDB" id="FungiDB:PHYBLDRAFT_168766"/>
<gene>
    <name evidence="1" type="ORF">PHYBLDRAFT_168766</name>
</gene>
<evidence type="ECO:0000313" key="2">
    <source>
        <dbReference type="Proteomes" id="UP000077315"/>
    </source>
</evidence>
<accession>A0A162NDW4</accession>
<evidence type="ECO:0000313" key="1">
    <source>
        <dbReference type="EMBL" id="OAD73408.1"/>
    </source>
</evidence>
<dbReference type="RefSeq" id="XP_018291448.1">
    <property type="nucleotide sequence ID" value="XM_018435935.1"/>
</dbReference>
<keyword evidence="2" id="KW-1185">Reference proteome</keyword>
<sequence length="210" mass="24528">MYQVELHQFLSETTTEERYFFNLKLNVTFSTWKQSIFASEYTIKYGKSRKYGLRTLDLNDIAAGASVSSYISLRCRDLENMELTKARIYGSTTNETMDLKIDMQFTRFKLSRLDHLTGIKQSNAKQEHVNIKFVNDSDNNSADVKQLSEEKAFIITKYYNDFHLKSNNDVQGAGKSIKKQVHKEDWQKDLSRGYVELKFDHIIKYSISLL</sequence>
<reference evidence="2" key="1">
    <citation type="submission" date="2015-06" db="EMBL/GenBank/DDBJ databases">
        <title>Expansion of signal transduction pathways in fungi by whole-genome duplication.</title>
        <authorList>
            <consortium name="DOE Joint Genome Institute"/>
            <person name="Corrochano L.M."/>
            <person name="Kuo A."/>
            <person name="Marcet-Houben M."/>
            <person name="Polaino S."/>
            <person name="Salamov A."/>
            <person name="Villalobos J.M."/>
            <person name="Alvarez M.I."/>
            <person name="Avalos J."/>
            <person name="Benito E.P."/>
            <person name="Benoit I."/>
            <person name="Burger G."/>
            <person name="Camino L.P."/>
            <person name="Canovas D."/>
            <person name="Cerda-Olmedo E."/>
            <person name="Cheng J.-F."/>
            <person name="Dominguez A."/>
            <person name="Elias M."/>
            <person name="Eslava A.P."/>
            <person name="Glaser F."/>
            <person name="Grimwood J."/>
            <person name="Gutierrez G."/>
            <person name="Heitman J."/>
            <person name="Henrissat B."/>
            <person name="Iturriaga E.A."/>
            <person name="Lang B.F."/>
            <person name="Lavin J.L."/>
            <person name="Lee S."/>
            <person name="Li W."/>
            <person name="Lindquist E."/>
            <person name="Lopez-Garcia S."/>
            <person name="Luque E.M."/>
            <person name="Marcos A.T."/>
            <person name="Martin J."/>
            <person name="McCluskey K."/>
            <person name="Medina H.R."/>
            <person name="Miralles-Duran A."/>
            <person name="Miyazaki A."/>
            <person name="Munoz-Torres E."/>
            <person name="Oguiza J.A."/>
            <person name="Ohm R."/>
            <person name="Olmedo M."/>
            <person name="Orejas M."/>
            <person name="Ortiz-Castellanos L."/>
            <person name="Pisabarro A.G."/>
            <person name="Rodriguez-Romero J."/>
            <person name="Ruiz-Herrera J."/>
            <person name="Ruiz-Vazquez R."/>
            <person name="Sanz C."/>
            <person name="Schackwitz W."/>
            <person name="Schmutz J."/>
            <person name="Shahriari M."/>
            <person name="Shelest E."/>
            <person name="Silva-Franco F."/>
            <person name="Soanes D."/>
            <person name="Syed K."/>
            <person name="Tagua V.G."/>
            <person name="Talbot N.J."/>
            <person name="Thon M."/>
            <person name="De vries R.P."/>
            <person name="Wiebenga A."/>
            <person name="Yadav J.S."/>
            <person name="Braun E.L."/>
            <person name="Baker S."/>
            <person name="Garre V."/>
            <person name="Horwitz B."/>
            <person name="Torres-Martinez S."/>
            <person name="Idnurm A."/>
            <person name="Herrera-Estrella A."/>
            <person name="Gabaldon T."/>
            <person name="Grigoriev I.V."/>
        </authorList>
    </citation>
    <scope>NUCLEOTIDE SEQUENCE [LARGE SCALE GENOMIC DNA]</scope>
    <source>
        <strain evidence="2">NRRL 1555(-)</strain>
    </source>
</reference>
<dbReference type="Proteomes" id="UP000077315">
    <property type="component" value="Unassembled WGS sequence"/>
</dbReference>
<name>A0A162NDW4_PHYB8</name>
<dbReference type="InParanoid" id="A0A162NDW4"/>